<dbReference type="Gene3D" id="4.10.280.10">
    <property type="entry name" value="Helix-loop-helix DNA-binding domain"/>
    <property type="match status" value="1"/>
</dbReference>
<reference evidence="8 9" key="1">
    <citation type="submission" date="2023-12" db="EMBL/GenBank/DDBJ databases">
        <title>A high-quality genome assembly for Dillenia turbinata (Dilleniales).</title>
        <authorList>
            <person name="Chanderbali A."/>
        </authorList>
    </citation>
    <scope>NUCLEOTIDE SEQUENCE [LARGE SCALE GENOMIC DNA]</scope>
    <source>
        <strain evidence="8">LSX21</strain>
        <tissue evidence="8">Leaf</tissue>
    </source>
</reference>
<organism evidence="8 9">
    <name type="scientific">Dillenia turbinata</name>
    <dbReference type="NCBI Taxonomy" id="194707"/>
    <lineage>
        <taxon>Eukaryota</taxon>
        <taxon>Viridiplantae</taxon>
        <taxon>Streptophyta</taxon>
        <taxon>Embryophyta</taxon>
        <taxon>Tracheophyta</taxon>
        <taxon>Spermatophyta</taxon>
        <taxon>Magnoliopsida</taxon>
        <taxon>eudicotyledons</taxon>
        <taxon>Gunneridae</taxon>
        <taxon>Pentapetalae</taxon>
        <taxon>Dilleniales</taxon>
        <taxon>Dilleniaceae</taxon>
        <taxon>Dillenia</taxon>
    </lineage>
</organism>
<comment type="caution">
    <text evidence="8">The sequence shown here is derived from an EMBL/GenBank/DDBJ whole genome shotgun (WGS) entry which is preliminary data.</text>
</comment>
<keyword evidence="2" id="KW-0805">Transcription regulation</keyword>
<evidence type="ECO:0000256" key="3">
    <source>
        <dbReference type="ARBA" id="ARBA00023125"/>
    </source>
</evidence>
<comment type="subcellular location">
    <subcellularLocation>
        <location evidence="1">Nucleus</location>
    </subcellularLocation>
</comment>
<keyword evidence="4" id="KW-0804">Transcription</keyword>
<proteinExistence type="predicted"/>
<sequence>MESFVWGSESYTDALQRMSIGFSENYGSGMITRGGVSSSSSLVLDNDGEELVKAQGRVRAENVSAEKAMIALKNHSEAKRSRKGRINAHLSGPREMVPSSSKMDKALLLAKVVSYLKELKMSTAEASKASQTNEP</sequence>
<dbReference type="EMBL" id="JBAMMX010000022">
    <property type="protein sequence ID" value="KAK6919177.1"/>
    <property type="molecule type" value="Genomic_DNA"/>
</dbReference>
<evidence type="ECO:0000256" key="6">
    <source>
        <dbReference type="SAM" id="MobiDB-lite"/>
    </source>
</evidence>
<protein>
    <submittedName>
        <fullName evidence="8">Myc-type, basic helix-loop-helix (BHLH) domain</fullName>
    </submittedName>
</protein>
<dbReference type="GO" id="GO:0046983">
    <property type="term" value="F:protein dimerization activity"/>
    <property type="evidence" value="ECO:0007669"/>
    <property type="project" value="InterPro"/>
</dbReference>
<evidence type="ECO:0000256" key="2">
    <source>
        <dbReference type="ARBA" id="ARBA00023015"/>
    </source>
</evidence>
<accession>A0AAN8UYE8</accession>
<dbReference type="GO" id="GO:0003677">
    <property type="term" value="F:DNA binding"/>
    <property type="evidence" value="ECO:0007669"/>
    <property type="project" value="UniProtKB-KW"/>
</dbReference>
<keyword evidence="3" id="KW-0238">DNA-binding</keyword>
<evidence type="ECO:0000256" key="4">
    <source>
        <dbReference type="ARBA" id="ARBA00023163"/>
    </source>
</evidence>
<dbReference type="InterPro" id="IPR036638">
    <property type="entry name" value="HLH_DNA-bd_sf"/>
</dbReference>
<dbReference type="PANTHER" id="PTHR45844:SF3">
    <property type="entry name" value="BHLH DOMAIN-CONTAINING PROTEIN"/>
    <property type="match status" value="1"/>
</dbReference>
<dbReference type="InterPro" id="IPR045847">
    <property type="entry name" value="AIG1-like"/>
</dbReference>
<feature type="domain" description="BHLH" evidence="7">
    <location>
        <begin position="70"/>
        <end position="119"/>
    </location>
</feature>
<gene>
    <name evidence="8" type="ORF">RJ641_017599</name>
</gene>
<evidence type="ECO:0000256" key="1">
    <source>
        <dbReference type="ARBA" id="ARBA00004123"/>
    </source>
</evidence>
<feature type="region of interest" description="Disordered" evidence="6">
    <location>
        <begin position="72"/>
        <end position="99"/>
    </location>
</feature>
<dbReference type="GO" id="GO:0005634">
    <property type="term" value="C:nucleus"/>
    <property type="evidence" value="ECO:0007669"/>
    <property type="project" value="UniProtKB-SubCell"/>
</dbReference>
<evidence type="ECO:0000313" key="9">
    <source>
        <dbReference type="Proteomes" id="UP001370490"/>
    </source>
</evidence>
<dbReference type="Pfam" id="PF00010">
    <property type="entry name" value="HLH"/>
    <property type="match status" value="1"/>
</dbReference>
<keyword evidence="9" id="KW-1185">Reference proteome</keyword>
<evidence type="ECO:0000259" key="7">
    <source>
        <dbReference type="PROSITE" id="PS50888"/>
    </source>
</evidence>
<name>A0AAN8UYE8_9MAGN</name>
<dbReference type="AlphaFoldDB" id="A0AAN8UYE8"/>
<evidence type="ECO:0000256" key="5">
    <source>
        <dbReference type="ARBA" id="ARBA00023242"/>
    </source>
</evidence>
<dbReference type="PANTHER" id="PTHR45844">
    <property type="entry name" value="TRANSCRIPTION FACTOR BHLH30"/>
    <property type="match status" value="1"/>
</dbReference>
<evidence type="ECO:0000313" key="8">
    <source>
        <dbReference type="EMBL" id="KAK6919177.1"/>
    </source>
</evidence>
<dbReference type="InterPro" id="IPR011598">
    <property type="entry name" value="bHLH_dom"/>
</dbReference>
<dbReference type="SUPFAM" id="SSF47459">
    <property type="entry name" value="HLH, helix-loop-helix DNA-binding domain"/>
    <property type="match status" value="1"/>
</dbReference>
<dbReference type="Proteomes" id="UP001370490">
    <property type="component" value="Unassembled WGS sequence"/>
</dbReference>
<dbReference type="GO" id="GO:0003700">
    <property type="term" value="F:DNA-binding transcription factor activity"/>
    <property type="evidence" value="ECO:0007669"/>
    <property type="project" value="InterPro"/>
</dbReference>
<dbReference type="PROSITE" id="PS50888">
    <property type="entry name" value="BHLH"/>
    <property type="match status" value="1"/>
</dbReference>
<keyword evidence="5" id="KW-0539">Nucleus</keyword>